<dbReference type="Proteomes" id="UP000516361">
    <property type="component" value="Chromosome"/>
</dbReference>
<keyword evidence="2" id="KW-1185">Reference proteome</keyword>
<sequence>MEKRDYRFLEMVSKYGSYSKPLINYTKKTTKNENILFYIRALELKNDDEFKNFIIKALDLCNDKNVKYLLLGEYLFYLKKVNVKKASILYQRLKSEMHKIPPLSRNTLVGGFFSFEASIETSKTIRLWGKSYTLDESSYIFINIGRARKLTSENKIKKAISTYLKMLKTSVKIPHVSAILIILNNVSWYLAYDHPKISYKFVNYLMYYIGYYIESFKDIEMYIDTYIHVLKHNNENKFFYLTSFVYEIDEVFYKKYINENYYSLNTSSYKNNSTLKNFIKNNIKNIHNAYKKTGISNKTFYSILDNKTEKINSKTLQKLILSLNIKYNNNLPFEIINELKKLNIKNYKLKLNFDNTFIIKVLSNYMSKENRKKNYPFISKNIKNIINDILNNNIELIQENLKLKLFIIESIENSHCIYEGRKKLAKIFLYSLKDDKLKKFINNYLELKEKDKKIMDIFIRNYSRYLKNSFSIETNKYLDEFCKTFKLKKKTAITAFWCFNENDQKKFLRIIKKFD</sequence>
<organism evidence="1 2">
    <name type="scientific">Tepiditoga spiralis</name>
    <dbReference type="NCBI Taxonomy" id="2108365"/>
    <lineage>
        <taxon>Bacteria</taxon>
        <taxon>Thermotogati</taxon>
        <taxon>Thermotogota</taxon>
        <taxon>Thermotogae</taxon>
        <taxon>Petrotogales</taxon>
        <taxon>Petrotogaceae</taxon>
        <taxon>Tepiditoga</taxon>
    </lineage>
</organism>
<gene>
    <name evidence="1" type="ORF">OSSY52_02980</name>
</gene>
<dbReference type="InParanoid" id="A0A7G1G5J2"/>
<dbReference type="EMBL" id="AP018712">
    <property type="protein sequence ID" value="BBE30157.1"/>
    <property type="molecule type" value="Genomic_DNA"/>
</dbReference>
<reference evidence="1 2" key="1">
    <citation type="submission" date="2018-06" db="EMBL/GenBank/DDBJ databases">
        <title>Genome sequencing of Oceanotoga sp. sy52.</title>
        <authorList>
            <person name="Mori K."/>
        </authorList>
    </citation>
    <scope>NUCLEOTIDE SEQUENCE [LARGE SCALE GENOMIC DNA]</scope>
    <source>
        <strain evidence="2">sy52</strain>
    </source>
</reference>
<evidence type="ECO:0000313" key="1">
    <source>
        <dbReference type="EMBL" id="BBE30157.1"/>
    </source>
</evidence>
<dbReference type="RefSeq" id="WP_190615283.1">
    <property type="nucleotide sequence ID" value="NZ_AP018712.1"/>
</dbReference>
<accession>A0A7G1G5J2</accession>
<proteinExistence type="predicted"/>
<protein>
    <submittedName>
        <fullName evidence="1">Uncharacterized protein</fullName>
    </submittedName>
</protein>
<dbReference type="AlphaFoldDB" id="A0A7G1G5J2"/>
<evidence type="ECO:0000313" key="2">
    <source>
        <dbReference type="Proteomes" id="UP000516361"/>
    </source>
</evidence>
<dbReference type="KEGG" id="ocy:OSSY52_02980"/>
<name>A0A7G1G5J2_9BACT</name>